<dbReference type="Proteomes" id="UP000620327">
    <property type="component" value="Unassembled WGS sequence"/>
</dbReference>
<keyword evidence="7 11" id="KW-0520">NAD</keyword>
<evidence type="ECO:0000256" key="1">
    <source>
        <dbReference type="ARBA" id="ARBA00000083"/>
    </source>
</evidence>
<dbReference type="InterPro" id="IPR036291">
    <property type="entry name" value="NAD(P)-bd_dom_sf"/>
</dbReference>
<dbReference type="PANTHER" id="PTHR43725:SF53">
    <property type="entry name" value="UDP-ARABINOSE 4-EPIMERASE 1"/>
    <property type="match status" value="1"/>
</dbReference>
<dbReference type="GO" id="GO:0033499">
    <property type="term" value="P:galactose catabolic process via UDP-galactose, Leloir pathway"/>
    <property type="evidence" value="ECO:0007669"/>
    <property type="project" value="TreeGrafter"/>
</dbReference>
<name>A0A923MKY5_9FIRM</name>
<evidence type="ECO:0000256" key="7">
    <source>
        <dbReference type="ARBA" id="ARBA00023027"/>
    </source>
</evidence>
<reference evidence="13" key="1">
    <citation type="submission" date="2020-08" db="EMBL/GenBank/DDBJ databases">
        <title>Genome public.</title>
        <authorList>
            <person name="Liu C."/>
            <person name="Sun Q."/>
        </authorList>
    </citation>
    <scope>NUCLEOTIDE SEQUENCE</scope>
    <source>
        <strain evidence="13">BX15</strain>
    </source>
</reference>
<dbReference type="PANTHER" id="PTHR43725">
    <property type="entry name" value="UDP-GLUCOSE 4-EPIMERASE"/>
    <property type="match status" value="1"/>
</dbReference>
<protein>
    <recommendedName>
        <fullName evidence="6 11">UDP-glucose 4-epimerase</fullName>
        <ecNumber evidence="5 11">5.1.3.2</ecNumber>
    </recommendedName>
</protein>
<comment type="similarity">
    <text evidence="4 11">Belongs to the NAD(P)-dependent epimerase/dehydratase family.</text>
</comment>
<evidence type="ECO:0000256" key="3">
    <source>
        <dbReference type="ARBA" id="ARBA00004947"/>
    </source>
</evidence>
<dbReference type="Gene3D" id="3.90.25.10">
    <property type="entry name" value="UDP-galactose 4-epimerase, domain 1"/>
    <property type="match status" value="1"/>
</dbReference>
<comment type="caution">
    <text evidence="13">The sequence shown here is derived from an EMBL/GenBank/DDBJ whole genome shotgun (WGS) entry which is preliminary data.</text>
</comment>
<dbReference type="InterPro" id="IPR005886">
    <property type="entry name" value="UDP_G4E"/>
</dbReference>
<comment type="cofactor">
    <cofactor evidence="2 11">
        <name>NAD(+)</name>
        <dbReference type="ChEBI" id="CHEBI:57540"/>
    </cofactor>
</comment>
<organism evidence="13 14">
    <name type="scientific">Dysosmobacter segnis</name>
    <dbReference type="NCBI Taxonomy" id="2763042"/>
    <lineage>
        <taxon>Bacteria</taxon>
        <taxon>Bacillati</taxon>
        <taxon>Bacillota</taxon>
        <taxon>Clostridia</taxon>
        <taxon>Eubacteriales</taxon>
        <taxon>Oscillospiraceae</taxon>
        <taxon>Dysosmobacter</taxon>
    </lineage>
</organism>
<keyword evidence="9 11" id="KW-0413">Isomerase</keyword>
<evidence type="ECO:0000256" key="4">
    <source>
        <dbReference type="ARBA" id="ARBA00007637"/>
    </source>
</evidence>
<evidence type="ECO:0000256" key="5">
    <source>
        <dbReference type="ARBA" id="ARBA00013189"/>
    </source>
</evidence>
<dbReference type="EMBL" id="JACOQI010000019">
    <property type="protein sequence ID" value="MBC5771611.1"/>
    <property type="molecule type" value="Genomic_DNA"/>
</dbReference>
<comment type="subunit">
    <text evidence="11">Homodimer.</text>
</comment>
<comment type="catalytic activity">
    <reaction evidence="1 11">
        <text>UDP-alpha-D-glucose = UDP-alpha-D-galactose</text>
        <dbReference type="Rhea" id="RHEA:22168"/>
        <dbReference type="ChEBI" id="CHEBI:58885"/>
        <dbReference type="ChEBI" id="CHEBI:66914"/>
        <dbReference type="EC" id="5.1.3.2"/>
    </reaction>
</comment>
<proteinExistence type="inferred from homology"/>
<dbReference type="RefSeq" id="WP_187015802.1">
    <property type="nucleotide sequence ID" value="NZ_JACOQI010000019.1"/>
</dbReference>
<dbReference type="SUPFAM" id="SSF51735">
    <property type="entry name" value="NAD(P)-binding Rossmann-fold domains"/>
    <property type="match status" value="1"/>
</dbReference>
<sequence length="329" mass="35703">MKTILVAGGAGYIGSHMVALLVKRGYEVVVADNLRTGHWQAVKGARKMYVGDLRDGAFLHQIFTENKIDGVINFAAFSLVGESVTNPLKYYGNNVEGAVSLLSAMQAHGVDKIVFSSTAAAYGEPEKQPIEEGDRTEPTNPYGATKLAIENMLKWCDCAYNIRYVALRYFNAAGSDTEAGIGEDHNPESHLIPLVMKTALGQRDHIGIFGEDYPTPDGTCVRDYIHVKDLAEAHLLALEYLERGGSSDVFNLGNGAGYSVREIIETARRITGKEIKAVVEPRRGGDPSVLIASNKKAAEVLGWKPVLGLDQIVSDAWAWHSGHPNGYEG</sequence>
<dbReference type="NCBIfam" id="TIGR01179">
    <property type="entry name" value="galE"/>
    <property type="match status" value="1"/>
</dbReference>
<dbReference type="EC" id="5.1.3.2" evidence="5 11"/>
<dbReference type="InterPro" id="IPR001509">
    <property type="entry name" value="Epimerase_deHydtase"/>
</dbReference>
<accession>A0A923MKY5</accession>
<dbReference type="Pfam" id="PF01370">
    <property type="entry name" value="Epimerase"/>
    <property type="match status" value="1"/>
</dbReference>
<evidence type="ECO:0000256" key="10">
    <source>
        <dbReference type="ARBA" id="ARBA00023277"/>
    </source>
</evidence>
<keyword evidence="10 11" id="KW-0119">Carbohydrate metabolism</keyword>
<comment type="pathway">
    <text evidence="3 11">Carbohydrate metabolism; galactose metabolism.</text>
</comment>
<evidence type="ECO:0000313" key="13">
    <source>
        <dbReference type="EMBL" id="MBC5771611.1"/>
    </source>
</evidence>
<evidence type="ECO:0000313" key="14">
    <source>
        <dbReference type="Proteomes" id="UP000620327"/>
    </source>
</evidence>
<dbReference type="Gene3D" id="3.40.50.720">
    <property type="entry name" value="NAD(P)-binding Rossmann-like Domain"/>
    <property type="match status" value="1"/>
</dbReference>
<evidence type="ECO:0000259" key="12">
    <source>
        <dbReference type="Pfam" id="PF01370"/>
    </source>
</evidence>
<gene>
    <name evidence="13" type="primary">galE</name>
    <name evidence="13" type="ORF">H8Z83_15020</name>
</gene>
<keyword evidence="8" id="KW-0299">Galactose metabolism</keyword>
<dbReference type="AlphaFoldDB" id="A0A923MKY5"/>
<evidence type="ECO:0000256" key="6">
    <source>
        <dbReference type="ARBA" id="ARBA00018569"/>
    </source>
</evidence>
<evidence type="ECO:0000256" key="11">
    <source>
        <dbReference type="RuleBase" id="RU366046"/>
    </source>
</evidence>
<evidence type="ECO:0000256" key="9">
    <source>
        <dbReference type="ARBA" id="ARBA00023235"/>
    </source>
</evidence>
<dbReference type="GO" id="GO:0003978">
    <property type="term" value="F:UDP-glucose 4-epimerase activity"/>
    <property type="evidence" value="ECO:0007669"/>
    <property type="project" value="UniProtKB-UniRule"/>
</dbReference>
<keyword evidence="14" id="KW-1185">Reference proteome</keyword>
<feature type="domain" description="NAD-dependent epimerase/dehydratase" evidence="12">
    <location>
        <begin position="4"/>
        <end position="253"/>
    </location>
</feature>
<evidence type="ECO:0000256" key="8">
    <source>
        <dbReference type="ARBA" id="ARBA00023144"/>
    </source>
</evidence>
<evidence type="ECO:0000256" key="2">
    <source>
        <dbReference type="ARBA" id="ARBA00001911"/>
    </source>
</evidence>
<dbReference type="CDD" id="cd05247">
    <property type="entry name" value="UDP_G4E_1_SDR_e"/>
    <property type="match status" value="1"/>
</dbReference>